<evidence type="ECO:0000256" key="5">
    <source>
        <dbReference type="SAM" id="MobiDB-lite"/>
    </source>
</evidence>
<comment type="caution">
    <text evidence="8">The sequence shown here is derived from an EMBL/GenBank/DDBJ whole genome shotgun (WGS) entry which is preliminary data.</text>
</comment>
<dbReference type="Gene3D" id="3.40.50.150">
    <property type="entry name" value="Vaccinia Virus protein VP39"/>
    <property type="match status" value="1"/>
</dbReference>
<organism evidence="8 9">
    <name type="scientific">Deinococcus antarcticus</name>
    <dbReference type="NCBI Taxonomy" id="1298767"/>
    <lineage>
        <taxon>Bacteria</taxon>
        <taxon>Thermotogati</taxon>
        <taxon>Deinococcota</taxon>
        <taxon>Deinococci</taxon>
        <taxon>Deinococcales</taxon>
        <taxon>Deinococcaceae</taxon>
        <taxon>Deinococcus</taxon>
    </lineage>
</organism>
<evidence type="ECO:0000259" key="6">
    <source>
        <dbReference type="Pfam" id="PF02384"/>
    </source>
</evidence>
<dbReference type="SUPFAM" id="SSF53335">
    <property type="entry name" value="S-adenosyl-L-methionine-dependent methyltransferases"/>
    <property type="match status" value="1"/>
</dbReference>
<dbReference type="PANTHER" id="PTHR33841">
    <property type="entry name" value="DNA METHYLTRANSFERASE YEEA-RELATED"/>
    <property type="match status" value="1"/>
</dbReference>
<gene>
    <name evidence="8" type="ORF">ACFOPQ_06955</name>
</gene>
<keyword evidence="3" id="KW-0808">Transferase</keyword>
<dbReference type="PRINTS" id="PR00507">
    <property type="entry name" value="N12N6MTFRASE"/>
</dbReference>
<evidence type="ECO:0000256" key="2">
    <source>
        <dbReference type="ARBA" id="ARBA00022603"/>
    </source>
</evidence>
<comment type="catalytic activity">
    <reaction evidence="4">
        <text>a 2'-deoxyadenosine in DNA + S-adenosyl-L-methionine = an N(6)-methyl-2'-deoxyadenosine in DNA + S-adenosyl-L-homocysteine + H(+)</text>
        <dbReference type="Rhea" id="RHEA:15197"/>
        <dbReference type="Rhea" id="RHEA-COMP:12418"/>
        <dbReference type="Rhea" id="RHEA-COMP:12419"/>
        <dbReference type="ChEBI" id="CHEBI:15378"/>
        <dbReference type="ChEBI" id="CHEBI:57856"/>
        <dbReference type="ChEBI" id="CHEBI:59789"/>
        <dbReference type="ChEBI" id="CHEBI:90615"/>
        <dbReference type="ChEBI" id="CHEBI:90616"/>
        <dbReference type="EC" id="2.1.1.72"/>
    </reaction>
</comment>
<feature type="compositionally biased region" description="Basic and acidic residues" evidence="5">
    <location>
        <begin position="611"/>
        <end position="620"/>
    </location>
</feature>
<dbReference type="RefSeq" id="WP_380076648.1">
    <property type="nucleotide sequence ID" value="NZ_JBHRZF010000078.1"/>
</dbReference>
<evidence type="ECO:0000313" key="8">
    <source>
        <dbReference type="EMBL" id="MFC3860502.1"/>
    </source>
</evidence>
<evidence type="ECO:0000256" key="1">
    <source>
        <dbReference type="ARBA" id="ARBA00011900"/>
    </source>
</evidence>
<dbReference type="EC" id="2.1.1.72" evidence="1"/>
<dbReference type="InterPro" id="IPR041635">
    <property type="entry name" value="Type_ISP_LLaBIII_C"/>
</dbReference>
<dbReference type="Pfam" id="PF18135">
    <property type="entry name" value="Type_ISP_C"/>
    <property type="match status" value="1"/>
</dbReference>
<reference evidence="9" key="1">
    <citation type="journal article" date="2019" name="Int. J. Syst. Evol. Microbiol.">
        <title>The Global Catalogue of Microorganisms (GCM) 10K type strain sequencing project: providing services to taxonomists for standard genome sequencing and annotation.</title>
        <authorList>
            <consortium name="The Broad Institute Genomics Platform"/>
            <consortium name="The Broad Institute Genome Sequencing Center for Infectious Disease"/>
            <person name="Wu L."/>
            <person name="Ma J."/>
        </authorList>
    </citation>
    <scope>NUCLEOTIDE SEQUENCE [LARGE SCALE GENOMIC DNA]</scope>
    <source>
        <strain evidence="9">CCTCC AB 2013263</strain>
    </source>
</reference>
<sequence>MPPQANPETAVLTYFAEVRAIQATGAGVAETSYYPALFNLLNAVGAALRPRVYAVNHLSNLGAGIPDGGFFDATQLQRGEEQDALKGQLPSRGALEVKAPAEAVADIATGQQVAKYLNLYGLVLVTNLRGFALYATENGQPKLLESLEVAPTPAAFTALLGNETQREAQAGPLAEFLTRALQAAAPLSTPESVAWFLASYAREAKHRLNRTPLEALATLKHALSEALDLNFTGEQGERFFRATLVQTLWYGLFSAWVLHTEKQPGVPFNWRTAAWELHLPVMQRLFSELANPAAQHSLNLTDLLDRTAATLARVDIGSFQSKFQGDAVQYFYEPFLAAYDPELRKQFGVWYTPHEVVQYMVERVDHALKTQLNLPLGLADPSVYVLDPATGTGSYLTATLDRIWRTLNTQPDFDDATLEDLRTAVKERLIGFEIMPAPYVIAHMRLSQQLARYGLTLRDQDPQEPGRPERAAVYLTNALTNWHDTPPRLPMPELQAEQDAAQHVKKNTPILVILGNPPYSAFVGTSQQEEGGLIDKYKEGLNTTWGIRKFNLDDLYVRFYRVAERKISEGGRGIVSFISPYSYLSDPSFVVMRRALLAEFDHLTFDNLNGDSRETGKRTPDGQPDPSIFSTALNRAGIRSGTAISLLVKTGQADTAPQVQYREFWGAGKTQQLLNALQHGGPVYTPATPSETNRFNLRPEQSSSEYQSWPKVVEMAAVAPFNGPIERRGLALIDFDKTVVLHRVGKYFDPATEDESVAQLHPKLMMTGNRIVGADARKKLLREHTFDAGNIVRYPFKPFDVRFAYLANIRPLFSEPSPQLLAQRIPDNQFFITRDLADHSVEGVPFYFSTVPVDYHLLGGEARHIPIFLISAAPASDGLFASSEPTLRANLSPQARAYLAALGAPDPDASPAGAALLWHHALAVGFSQAYLTQNAGGVAGDWPRIPLPATVDALRESAALGARVAALLDDPQVETAPELGVVGRLKRVAEDRHGYEVRAGWGALQRGSVVMPGRGRTVERAAVGLPPELGERVLDVVLNDAWLWENVPAPVWEYTIGGYQVMKKWLSYREFGVLNRALTLDEVREVSRMARRLAELVMLAPGLDANYERVRADVWPWAEG</sequence>
<keyword evidence="9" id="KW-1185">Reference proteome</keyword>
<proteinExistence type="predicted"/>
<dbReference type="PANTHER" id="PTHR33841:SF1">
    <property type="entry name" value="DNA METHYLTRANSFERASE A"/>
    <property type="match status" value="1"/>
</dbReference>
<evidence type="ECO:0000313" key="9">
    <source>
        <dbReference type="Proteomes" id="UP001595748"/>
    </source>
</evidence>
<evidence type="ECO:0000256" key="3">
    <source>
        <dbReference type="ARBA" id="ARBA00022679"/>
    </source>
</evidence>
<evidence type="ECO:0000259" key="7">
    <source>
        <dbReference type="Pfam" id="PF18135"/>
    </source>
</evidence>
<dbReference type="Pfam" id="PF02384">
    <property type="entry name" value="N6_Mtase"/>
    <property type="match status" value="1"/>
</dbReference>
<dbReference type="InterPro" id="IPR003356">
    <property type="entry name" value="DNA_methylase_A-5"/>
</dbReference>
<evidence type="ECO:0000256" key="4">
    <source>
        <dbReference type="ARBA" id="ARBA00047942"/>
    </source>
</evidence>
<feature type="domain" description="DNA methylase adenine-specific" evidence="6">
    <location>
        <begin position="326"/>
        <end position="445"/>
    </location>
</feature>
<feature type="region of interest" description="Disordered" evidence="5">
    <location>
        <begin position="608"/>
        <end position="627"/>
    </location>
</feature>
<dbReference type="InterPro" id="IPR029063">
    <property type="entry name" value="SAM-dependent_MTases_sf"/>
</dbReference>
<accession>A0ABV8A7P3</accession>
<dbReference type="InterPro" id="IPR050953">
    <property type="entry name" value="N4_N6_ade-DNA_methylase"/>
</dbReference>
<protein>
    <recommendedName>
        <fullName evidence="1">site-specific DNA-methyltransferase (adenine-specific)</fullName>
        <ecNumber evidence="1">2.1.1.72</ecNumber>
    </recommendedName>
</protein>
<dbReference type="EMBL" id="JBHRZF010000078">
    <property type="protein sequence ID" value="MFC3860502.1"/>
    <property type="molecule type" value="Genomic_DNA"/>
</dbReference>
<dbReference type="Proteomes" id="UP001595748">
    <property type="component" value="Unassembled WGS sequence"/>
</dbReference>
<name>A0ABV8A7P3_9DEIO</name>
<feature type="domain" description="Type ISP restriction-modification enzyme LLaBIII C-terminal specificity" evidence="7">
    <location>
        <begin position="732"/>
        <end position="1087"/>
    </location>
</feature>
<keyword evidence="2" id="KW-0489">Methyltransferase</keyword>